<gene>
    <name evidence="4" type="ORF">C2G38_802098</name>
</gene>
<dbReference type="GO" id="GO:0003697">
    <property type="term" value="F:single-stranded DNA binding"/>
    <property type="evidence" value="ECO:0007669"/>
    <property type="project" value="TreeGrafter"/>
</dbReference>
<accession>A0A397TZ25</accession>
<evidence type="ECO:0000256" key="3">
    <source>
        <dbReference type="ARBA" id="ARBA00023204"/>
    </source>
</evidence>
<dbReference type="EMBL" id="QKWP01002467">
    <property type="protein sequence ID" value="RIB03255.1"/>
    <property type="molecule type" value="Genomic_DNA"/>
</dbReference>
<name>A0A397TZ25_9GLOM</name>
<dbReference type="PANTHER" id="PTHR10150">
    <property type="entry name" value="DNA REPAIR ENDONUCLEASE XPF"/>
    <property type="match status" value="1"/>
</dbReference>
<keyword evidence="5" id="KW-1185">Reference proteome</keyword>
<dbReference type="Proteomes" id="UP000266673">
    <property type="component" value="Unassembled WGS sequence"/>
</dbReference>
<dbReference type="GO" id="GO:0000724">
    <property type="term" value="P:double-strand break repair via homologous recombination"/>
    <property type="evidence" value="ECO:0007669"/>
    <property type="project" value="TreeGrafter"/>
</dbReference>
<dbReference type="GO" id="GO:0000712">
    <property type="term" value="P:resolution of meiotic recombination intermediates"/>
    <property type="evidence" value="ECO:0007669"/>
    <property type="project" value="TreeGrafter"/>
</dbReference>
<proteinExistence type="predicted"/>
<evidence type="ECO:0000313" key="5">
    <source>
        <dbReference type="Proteomes" id="UP000266673"/>
    </source>
</evidence>
<dbReference type="GO" id="GO:0000110">
    <property type="term" value="C:nucleotide-excision repair factor 1 complex"/>
    <property type="evidence" value="ECO:0007669"/>
    <property type="project" value="TreeGrafter"/>
</dbReference>
<evidence type="ECO:0000256" key="1">
    <source>
        <dbReference type="ARBA" id="ARBA00022763"/>
    </source>
</evidence>
<dbReference type="GO" id="GO:0003684">
    <property type="term" value="F:damaged DNA binding"/>
    <property type="evidence" value="ECO:0007669"/>
    <property type="project" value="TreeGrafter"/>
</dbReference>
<evidence type="ECO:0000313" key="4">
    <source>
        <dbReference type="EMBL" id="RIB03255.1"/>
    </source>
</evidence>
<comment type="caution">
    <text evidence="4">The sequence shown here is derived from an EMBL/GenBank/DDBJ whole genome shotgun (WGS) entry which is preliminary data.</text>
</comment>
<sequence>MTSVTTNLPLQYQQEILDEILAEDGFLILSRGLGLRSIICALLKIYSHTNHLVILLNTPANEEIIIKEELAEMGVRKPGLRVVNNEMGAKERSELYLSGGIWSITSRILIVDLLTKRIPSYLITGILVNPCREEGFIKAFSDSPESFTGFSPLQTTVQYLQLRKVFLWPRFHMTIRECLEERKVEVIELYQPLSNSMNDIQSAILECIEACVAELRKTNIAWTSRI</sequence>
<dbReference type="GO" id="GO:0000014">
    <property type="term" value="F:single-stranded DNA endodeoxyribonuclease activity"/>
    <property type="evidence" value="ECO:0007669"/>
    <property type="project" value="TreeGrafter"/>
</dbReference>
<protein>
    <submittedName>
        <fullName evidence="4">Uncharacterized protein</fullName>
    </submittedName>
</protein>
<evidence type="ECO:0000256" key="2">
    <source>
        <dbReference type="ARBA" id="ARBA00022801"/>
    </source>
</evidence>
<keyword evidence="2" id="KW-0378">Hydrolase</keyword>
<keyword evidence="3" id="KW-0234">DNA repair</keyword>
<dbReference type="OrthoDB" id="361020at2759"/>
<organism evidence="4 5">
    <name type="scientific">Gigaspora rosea</name>
    <dbReference type="NCBI Taxonomy" id="44941"/>
    <lineage>
        <taxon>Eukaryota</taxon>
        <taxon>Fungi</taxon>
        <taxon>Fungi incertae sedis</taxon>
        <taxon>Mucoromycota</taxon>
        <taxon>Glomeromycotina</taxon>
        <taxon>Glomeromycetes</taxon>
        <taxon>Diversisporales</taxon>
        <taxon>Gigasporaceae</taxon>
        <taxon>Gigaspora</taxon>
    </lineage>
</organism>
<reference evidence="4 5" key="1">
    <citation type="submission" date="2018-06" db="EMBL/GenBank/DDBJ databases">
        <title>Comparative genomics reveals the genomic features of Rhizophagus irregularis, R. cerebriforme, R. diaphanum and Gigaspora rosea, and their symbiotic lifestyle signature.</title>
        <authorList>
            <person name="Morin E."/>
            <person name="San Clemente H."/>
            <person name="Chen E.C.H."/>
            <person name="De La Providencia I."/>
            <person name="Hainaut M."/>
            <person name="Kuo A."/>
            <person name="Kohler A."/>
            <person name="Murat C."/>
            <person name="Tang N."/>
            <person name="Roy S."/>
            <person name="Loubradou J."/>
            <person name="Henrissat B."/>
            <person name="Grigoriev I.V."/>
            <person name="Corradi N."/>
            <person name="Roux C."/>
            <person name="Martin F.M."/>
        </authorList>
    </citation>
    <scope>NUCLEOTIDE SEQUENCE [LARGE SCALE GENOMIC DNA]</scope>
    <source>
        <strain evidence="4 5">DAOM 194757</strain>
    </source>
</reference>
<dbReference type="GO" id="GO:1901255">
    <property type="term" value="P:nucleotide-excision repair involved in interstrand cross-link repair"/>
    <property type="evidence" value="ECO:0007669"/>
    <property type="project" value="TreeGrafter"/>
</dbReference>
<keyword evidence="1" id="KW-0227">DNA damage</keyword>
<dbReference type="STRING" id="44941.A0A397TZ25"/>
<dbReference type="AlphaFoldDB" id="A0A397TZ25"/>
<dbReference type="PANTHER" id="PTHR10150:SF0">
    <property type="entry name" value="DNA REPAIR ENDONUCLEASE XPF"/>
    <property type="match status" value="1"/>
</dbReference>